<dbReference type="AlphaFoldDB" id="B9Y555"/>
<evidence type="ECO:0000313" key="2">
    <source>
        <dbReference type="Proteomes" id="UP000005950"/>
    </source>
</evidence>
<accession>B9Y555</accession>
<dbReference type="HOGENOM" id="CLU_3184580_0_0_9"/>
<dbReference type="EMBL" id="ACCF01000054">
    <property type="protein sequence ID" value="EEF68968.1"/>
    <property type="molecule type" value="Genomic_DNA"/>
</dbReference>
<name>B9Y555_9FIRM</name>
<dbReference type="Proteomes" id="UP000005950">
    <property type="component" value="Unassembled WGS sequence"/>
</dbReference>
<comment type="caution">
    <text evidence="1">The sequence shown here is derived from an EMBL/GenBank/DDBJ whole genome shotgun (WGS) entry which is preliminary data.</text>
</comment>
<protein>
    <submittedName>
        <fullName evidence="1">Uncharacterized protein</fullName>
    </submittedName>
</protein>
<proteinExistence type="predicted"/>
<gene>
    <name evidence="1" type="ORF">HOLDEFILI_00936</name>
</gene>
<sequence length="46" mass="5405">MRILFGLSQRQVWLRKQQPQRQSIKRIQSAAFAARCPSSIKEEPHV</sequence>
<reference evidence="1 2" key="2">
    <citation type="submission" date="2009-02" db="EMBL/GenBank/DDBJ databases">
        <title>Draft genome sequence of Holdemania filiformis DSM 12042.</title>
        <authorList>
            <person name="Sudarsanam P."/>
            <person name="Ley R."/>
            <person name="Guruge J."/>
            <person name="Turnbaugh P.J."/>
            <person name="Mahowald M."/>
            <person name="Liep D."/>
            <person name="Gordon J."/>
        </authorList>
    </citation>
    <scope>NUCLEOTIDE SEQUENCE [LARGE SCALE GENOMIC DNA]</scope>
    <source>
        <strain evidence="1 2">DSM 12042</strain>
    </source>
</reference>
<organism evidence="1 2">
    <name type="scientific">Holdemania filiformis DSM 12042</name>
    <dbReference type="NCBI Taxonomy" id="545696"/>
    <lineage>
        <taxon>Bacteria</taxon>
        <taxon>Bacillati</taxon>
        <taxon>Bacillota</taxon>
        <taxon>Erysipelotrichia</taxon>
        <taxon>Erysipelotrichales</taxon>
        <taxon>Erysipelotrichaceae</taxon>
        <taxon>Holdemania</taxon>
    </lineage>
</organism>
<reference evidence="1 2" key="1">
    <citation type="submission" date="2008-12" db="EMBL/GenBank/DDBJ databases">
        <authorList>
            <person name="Fulton L."/>
            <person name="Clifton S."/>
            <person name="Fulton B."/>
            <person name="Xu J."/>
            <person name="Minx P."/>
            <person name="Pepin K.H."/>
            <person name="Johnson M."/>
            <person name="Bhonagiri V."/>
            <person name="Nash W.E."/>
            <person name="Mardis E.R."/>
            <person name="Wilson R.K."/>
        </authorList>
    </citation>
    <scope>NUCLEOTIDE SEQUENCE [LARGE SCALE GENOMIC DNA]</scope>
    <source>
        <strain evidence="1 2">DSM 12042</strain>
    </source>
</reference>
<evidence type="ECO:0000313" key="1">
    <source>
        <dbReference type="EMBL" id="EEF68968.1"/>
    </source>
</evidence>